<reference evidence="6" key="1">
    <citation type="submission" date="2016-10" db="EMBL/GenBank/DDBJ databases">
        <authorList>
            <person name="Benchimol M."/>
            <person name="Almeida L.G."/>
            <person name="Vasconcelos A.T."/>
            <person name="Perreira-Neves A."/>
            <person name="Rosa I.A."/>
            <person name="Tasca T."/>
            <person name="Bogo M.R."/>
            <person name="de Souza W."/>
        </authorList>
    </citation>
    <scope>NUCLEOTIDE SEQUENCE [LARGE SCALE GENOMIC DNA]</scope>
    <source>
        <strain evidence="6">K</strain>
    </source>
</reference>
<organism evidence="6 7">
    <name type="scientific">Tritrichomonas foetus</name>
    <dbReference type="NCBI Taxonomy" id="1144522"/>
    <lineage>
        <taxon>Eukaryota</taxon>
        <taxon>Metamonada</taxon>
        <taxon>Parabasalia</taxon>
        <taxon>Tritrichomonadida</taxon>
        <taxon>Tritrichomonadidae</taxon>
        <taxon>Tritrichomonas</taxon>
    </lineage>
</organism>
<dbReference type="GO" id="GO:0008677">
    <property type="term" value="F:2-dehydropantoate 2-reductase activity"/>
    <property type="evidence" value="ECO:0007669"/>
    <property type="project" value="TreeGrafter"/>
</dbReference>
<dbReference type="PANTHER" id="PTHR43765">
    <property type="entry name" value="2-DEHYDROPANTOATE 2-REDUCTASE-RELATED"/>
    <property type="match status" value="1"/>
</dbReference>
<dbReference type="GO" id="GO:0050661">
    <property type="term" value="F:NADP binding"/>
    <property type="evidence" value="ECO:0007669"/>
    <property type="project" value="TreeGrafter"/>
</dbReference>
<accession>A0A1J4KFW5</accession>
<dbReference type="Pfam" id="PF08546">
    <property type="entry name" value="ApbA_C"/>
    <property type="match status" value="1"/>
</dbReference>
<dbReference type="Gene3D" id="1.10.1040.10">
    <property type="entry name" value="N-(1-d-carboxylethyl)-l-norvaline Dehydrogenase, domain 2"/>
    <property type="match status" value="1"/>
</dbReference>
<dbReference type="VEuPathDB" id="TrichDB:TRFO_04343"/>
<dbReference type="EMBL" id="MLAK01000616">
    <property type="protein sequence ID" value="OHT10303.1"/>
    <property type="molecule type" value="Genomic_DNA"/>
</dbReference>
<dbReference type="Proteomes" id="UP000179807">
    <property type="component" value="Unassembled WGS sequence"/>
</dbReference>
<dbReference type="SUPFAM" id="SSF51735">
    <property type="entry name" value="NAD(P)-binding Rossmann-fold domains"/>
    <property type="match status" value="1"/>
</dbReference>
<comment type="caution">
    <text evidence="6">The sequence shown here is derived from an EMBL/GenBank/DDBJ whole genome shotgun (WGS) entry which is preliminary data.</text>
</comment>
<evidence type="ECO:0000256" key="2">
    <source>
        <dbReference type="ARBA" id="ARBA00022857"/>
    </source>
</evidence>
<dbReference type="InterPro" id="IPR036291">
    <property type="entry name" value="NAD(P)-bd_dom_sf"/>
</dbReference>
<keyword evidence="3" id="KW-0560">Oxidoreductase</keyword>
<dbReference type="InterPro" id="IPR013752">
    <property type="entry name" value="KPA_reductase"/>
</dbReference>
<feature type="domain" description="Ketopantoate reductase C-terminal" evidence="5">
    <location>
        <begin position="189"/>
        <end position="313"/>
    </location>
</feature>
<keyword evidence="2" id="KW-0521">NADP</keyword>
<protein>
    <submittedName>
        <fullName evidence="6">Ketopantoate reductase PanE/ApbA family protein</fullName>
    </submittedName>
</protein>
<dbReference type="InterPro" id="IPR013332">
    <property type="entry name" value="KPR_N"/>
</dbReference>
<evidence type="ECO:0000259" key="4">
    <source>
        <dbReference type="Pfam" id="PF02558"/>
    </source>
</evidence>
<dbReference type="AlphaFoldDB" id="A0A1J4KFW5"/>
<proteinExistence type="inferred from homology"/>
<dbReference type="GO" id="GO:0005737">
    <property type="term" value="C:cytoplasm"/>
    <property type="evidence" value="ECO:0007669"/>
    <property type="project" value="TreeGrafter"/>
</dbReference>
<dbReference type="InterPro" id="IPR008927">
    <property type="entry name" value="6-PGluconate_DH-like_C_sf"/>
</dbReference>
<keyword evidence="7" id="KW-1185">Reference proteome</keyword>
<dbReference type="OrthoDB" id="3609at2759"/>
<dbReference type="GeneID" id="94826542"/>
<feature type="domain" description="Ketopantoate reductase N-terminal" evidence="4">
    <location>
        <begin position="3"/>
        <end position="140"/>
    </location>
</feature>
<dbReference type="Pfam" id="PF02558">
    <property type="entry name" value="ApbA"/>
    <property type="match status" value="1"/>
</dbReference>
<dbReference type="RefSeq" id="XP_068363439.1">
    <property type="nucleotide sequence ID" value="XM_068491838.1"/>
</dbReference>
<comment type="similarity">
    <text evidence="1">Belongs to the ketopantoate reductase family.</text>
</comment>
<gene>
    <name evidence="6" type="ORF">TRFO_04343</name>
</gene>
<evidence type="ECO:0000313" key="7">
    <source>
        <dbReference type="Proteomes" id="UP000179807"/>
    </source>
</evidence>
<evidence type="ECO:0000256" key="1">
    <source>
        <dbReference type="ARBA" id="ARBA00007870"/>
    </source>
</evidence>
<evidence type="ECO:0000256" key="3">
    <source>
        <dbReference type="ARBA" id="ARBA00023002"/>
    </source>
</evidence>
<sequence length="321" mass="35750">MKVIICGAGAMGTLFGTTLINEGHDVIFLDVWQPLIYSKNKDPNATLKLDNSFKQIPINIYSIKDCPEIQADLLMMFVKSASTATCLSSLTKRNVITSNTVVFTVQGGFDIPTTISKILNNNELLVTGCTESYCKSYGPMMIENYSIEKTTVWPFKKPKDSKPLQRVIDIIEQCEKSGLKIKLTPQAITDRWKMILSYPANNAVSAVSGLAYGDVWATDEGKNLLCEIAKEVATVAKLEGVDQELFNEEIAIQFVADIAKEKSEFPGTILRDFKSKRITEIDATAGALLRKAEEKGVVLPYMKTVWSIMRLKEENYGNEYD</sequence>
<dbReference type="InterPro" id="IPR050838">
    <property type="entry name" value="Ketopantoate_reductase"/>
</dbReference>
<dbReference type="InterPro" id="IPR013328">
    <property type="entry name" value="6PGD_dom2"/>
</dbReference>
<dbReference type="PANTHER" id="PTHR43765:SF2">
    <property type="entry name" value="2-DEHYDROPANTOATE 2-REDUCTASE"/>
    <property type="match status" value="1"/>
</dbReference>
<dbReference type="Gene3D" id="3.40.50.720">
    <property type="entry name" value="NAD(P)-binding Rossmann-like Domain"/>
    <property type="match status" value="1"/>
</dbReference>
<evidence type="ECO:0000313" key="6">
    <source>
        <dbReference type="EMBL" id="OHT10303.1"/>
    </source>
</evidence>
<evidence type="ECO:0000259" key="5">
    <source>
        <dbReference type="Pfam" id="PF08546"/>
    </source>
</evidence>
<dbReference type="SUPFAM" id="SSF48179">
    <property type="entry name" value="6-phosphogluconate dehydrogenase C-terminal domain-like"/>
    <property type="match status" value="1"/>
</dbReference>
<name>A0A1J4KFW5_9EUKA</name>